<evidence type="ECO:0000259" key="9">
    <source>
        <dbReference type="PROSITE" id="PS51192"/>
    </source>
</evidence>
<dbReference type="EMBL" id="ABVL01000031">
    <property type="protein sequence ID" value="EDY16494.1"/>
    <property type="molecule type" value="Genomic_DNA"/>
</dbReference>
<feature type="domain" description="Helicase C-terminal" evidence="10">
    <location>
        <begin position="443"/>
        <end position="625"/>
    </location>
</feature>
<dbReference type="SUPFAM" id="SSF52540">
    <property type="entry name" value="P-loop containing nucleoside triphosphate hydrolases"/>
    <property type="match status" value="2"/>
</dbReference>
<dbReference type="Gene3D" id="2.30.30.140">
    <property type="match status" value="1"/>
</dbReference>
<dbReference type="eggNOG" id="COG0553">
    <property type="taxonomic scope" value="Bacteria"/>
</dbReference>
<evidence type="ECO:0000256" key="3">
    <source>
        <dbReference type="ARBA" id="ARBA00022806"/>
    </source>
</evidence>
<dbReference type="InterPro" id="IPR057342">
    <property type="entry name" value="DEXDc_RapA"/>
</dbReference>
<dbReference type="InterPro" id="IPR027417">
    <property type="entry name" value="P-loop_NTPase"/>
</dbReference>
<evidence type="ECO:0000256" key="7">
    <source>
        <dbReference type="ARBA" id="ARBA00023159"/>
    </source>
</evidence>
<sequence>MPSDLPIPGQRWVSDTEPELGLGIILKAEYGRVEVFFPAAMEQRQYALKSAPLRRVRFHEGDRIKTSEGQQLLVTTIEERSGMLVYLAEGQEVTEAQLSDTISFSKPEDRLLAGQVDENATFDLRGEALQRRCRHRQSAVRGFVGGRVDLITHQMSIAGEVASRLVPRVLLADEVGLGKTIEAGLILHRLHLTGRAQRILVLVPESLVHQWFVEMLRRFNLLFSLFDEERCVSIEQNDPTANPFLDSQLIICSTAFLSGNAQRAQQVLAAGWDLLVVDEAHHLEWSHEAVSPQYALVESLAKQTKGLLLLTATPQQLGPEGHFARLRLLDPDRYDNLERFMEEAEHYEQVAKAIDRLIDGKPLTKSDRTVFGQKSSRIRQRCDELAAGDEKARAALISDLLDEFGTGRVMFRNTRAALSGFPERQAKLVSLDAGKTGAELEAKIKWLVALLKEFAEEKVLLICRTRELVEEISERLQRELNVAVALFHEELTLLQRDRNAAFFSEEEGARILICSEIGSEGRNFQFAHHLVLFDLPEDPELLEQRIGRLDRIGQTATIQIHVPYLRGTASEVLARWYHEGLNAFEKNPHGASEIVRALEKDLAALRQKFSAAKLEKLITKSRDLSGKVAKKLEHGHDRLLELNSCKVGVAEELTRQIRALDTDEKFEHFVIGLLDHFGVQVEDHGVRSYILRPGHLITDAFPTVPEEGMTVTFDRTRALSREDLGFVSGDHPLVRASLDLLLGSERGNTAFGMWKGGGSEGMLLEIYTVVECIAPAALHADRFLPATPIRVVVDHALADHTDDEAVASAKLEKGDIFRLLDRGAVKKKLLPAMLEKAQAMAAERAQRLIEAANTAMTLQLRNEIERLEDLRQINDHVRPEEIEAIRQQQTDLQAAIAAAQPRLDAVRLIFRVPGVA</sequence>
<dbReference type="Pfam" id="PF12137">
    <property type="entry name" value="RapA_C"/>
    <property type="match status" value="1"/>
</dbReference>
<dbReference type="PROSITE" id="PS51192">
    <property type="entry name" value="HELICASE_ATP_BIND_1"/>
    <property type="match status" value="1"/>
</dbReference>
<dbReference type="AlphaFoldDB" id="B4DAH6"/>
<keyword evidence="8" id="KW-0804">Transcription</keyword>
<dbReference type="Gene3D" id="3.40.50.10810">
    <property type="entry name" value="Tandem AAA-ATPase domain"/>
    <property type="match status" value="1"/>
</dbReference>
<keyword evidence="5" id="KW-0805">Transcription regulation</keyword>
<keyword evidence="2" id="KW-0378">Hydrolase</keyword>
<dbReference type="GO" id="GO:0004386">
    <property type="term" value="F:helicase activity"/>
    <property type="evidence" value="ECO:0007669"/>
    <property type="project" value="UniProtKB-KW"/>
</dbReference>
<dbReference type="InterPro" id="IPR049730">
    <property type="entry name" value="SNF2/RAD54-like_C"/>
</dbReference>
<organism evidence="11 12">
    <name type="scientific">Chthoniobacter flavus Ellin428</name>
    <dbReference type="NCBI Taxonomy" id="497964"/>
    <lineage>
        <taxon>Bacteria</taxon>
        <taxon>Pseudomonadati</taxon>
        <taxon>Verrucomicrobiota</taxon>
        <taxon>Spartobacteria</taxon>
        <taxon>Chthoniobacterales</taxon>
        <taxon>Chthoniobacteraceae</taxon>
        <taxon>Chthoniobacter</taxon>
    </lineage>
</organism>
<protein>
    <submittedName>
        <fullName evidence="11">Helicase domain protein</fullName>
    </submittedName>
</protein>
<dbReference type="Pfam" id="PF00176">
    <property type="entry name" value="SNF2-rel_dom"/>
    <property type="match status" value="1"/>
</dbReference>
<evidence type="ECO:0000259" key="10">
    <source>
        <dbReference type="PROSITE" id="PS51194"/>
    </source>
</evidence>
<dbReference type="RefSeq" id="WP_006983237.1">
    <property type="nucleotide sequence ID" value="NZ_ABVL01000031.1"/>
</dbReference>
<evidence type="ECO:0000256" key="2">
    <source>
        <dbReference type="ARBA" id="ARBA00022801"/>
    </source>
</evidence>
<dbReference type="InterPro" id="IPR022737">
    <property type="entry name" value="RapA_C"/>
</dbReference>
<dbReference type="GO" id="GO:0006355">
    <property type="term" value="P:regulation of DNA-templated transcription"/>
    <property type="evidence" value="ECO:0007669"/>
    <property type="project" value="InterPro"/>
</dbReference>
<dbReference type="SMART" id="SM00487">
    <property type="entry name" value="DEXDc"/>
    <property type="match status" value="1"/>
</dbReference>
<keyword evidence="3 11" id="KW-0347">Helicase</keyword>
<dbReference type="Pfam" id="PF18339">
    <property type="entry name" value="Tudor_1_RapA"/>
    <property type="match status" value="1"/>
</dbReference>
<dbReference type="InterPro" id="IPR040766">
    <property type="entry name" value="Tudor_2_RapA"/>
</dbReference>
<dbReference type="InterPro" id="IPR001650">
    <property type="entry name" value="Helicase_C-like"/>
</dbReference>
<evidence type="ECO:0000256" key="4">
    <source>
        <dbReference type="ARBA" id="ARBA00022840"/>
    </source>
</evidence>
<dbReference type="InterPro" id="IPR023949">
    <property type="entry name" value="Helicase_RapA"/>
</dbReference>
<dbReference type="NCBIfam" id="NF003426">
    <property type="entry name" value="PRK04914.1"/>
    <property type="match status" value="1"/>
</dbReference>
<dbReference type="Gene3D" id="3.40.50.300">
    <property type="entry name" value="P-loop containing nucleotide triphosphate hydrolases"/>
    <property type="match status" value="1"/>
</dbReference>
<dbReference type="GO" id="GO:0005524">
    <property type="term" value="F:ATP binding"/>
    <property type="evidence" value="ECO:0007669"/>
    <property type="project" value="UniProtKB-KW"/>
</dbReference>
<keyword evidence="1" id="KW-0547">Nucleotide-binding</keyword>
<evidence type="ECO:0000256" key="5">
    <source>
        <dbReference type="ARBA" id="ARBA00023015"/>
    </source>
</evidence>
<dbReference type="PROSITE" id="PS51194">
    <property type="entry name" value="HELICASE_CTER"/>
    <property type="match status" value="1"/>
</dbReference>
<evidence type="ECO:0000256" key="1">
    <source>
        <dbReference type="ARBA" id="ARBA00022741"/>
    </source>
</evidence>
<comment type="caution">
    <text evidence="11">The sequence shown here is derived from an EMBL/GenBank/DDBJ whole genome shotgun (WGS) entry which is preliminary data.</text>
</comment>
<dbReference type="FunCoup" id="B4DAH6">
    <property type="interactions" value="107"/>
</dbReference>
<evidence type="ECO:0000256" key="8">
    <source>
        <dbReference type="ARBA" id="ARBA00023163"/>
    </source>
</evidence>
<evidence type="ECO:0000256" key="6">
    <source>
        <dbReference type="ARBA" id="ARBA00023125"/>
    </source>
</evidence>
<dbReference type="InterPro" id="IPR040765">
    <property type="entry name" value="Tudor_1_RapA"/>
</dbReference>
<keyword evidence="6" id="KW-0238">DNA-binding</keyword>
<proteinExistence type="inferred from homology"/>
<keyword evidence="12" id="KW-1185">Reference proteome</keyword>
<keyword evidence="7" id="KW-0010">Activator</keyword>
<dbReference type="Pfam" id="PF18337">
    <property type="entry name" value="Tudor_RapA"/>
    <property type="match status" value="1"/>
</dbReference>
<dbReference type="Gene3D" id="6.10.140.1500">
    <property type="match status" value="1"/>
</dbReference>
<feature type="domain" description="Helicase ATP-binding" evidence="9">
    <location>
        <begin position="160"/>
        <end position="332"/>
    </location>
</feature>
<dbReference type="InterPro" id="IPR000330">
    <property type="entry name" value="SNF2_N"/>
</dbReference>
<dbReference type="Proteomes" id="UP000005824">
    <property type="component" value="Unassembled WGS sequence"/>
</dbReference>
<dbReference type="InterPro" id="IPR014001">
    <property type="entry name" value="Helicase_ATP-bd"/>
</dbReference>
<dbReference type="InterPro" id="IPR038718">
    <property type="entry name" value="SNF2-like_sf"/>
</dbReference>
<evidence type="ECO:0000313" key="12">
    <source>
        <dbReference type="Proteomes" id="UP000005824"/>
    </source>
</evidence>
<dbReference type="GO" id="GO:0003677">
    <property type="term" value="F:DNA binding"/>
    <property type="evidence" value="ECO:0007669"/>
    <property type="project" value="UniProtKB-KW"/>
</dbReference>
<name>B4DAH6_9BACT</name>
<dbReference type="CDD" id="cd18011">
    <property type="entry name" value="DEXDc_RapA"/>
    <property type="match status" value="1"/>
</dbReference>
<dbReference type="Gene3D" id="2.30.30.930">
    <property type="match status" value="1"/>
</dbReference>
<dbReference type="SMART" id="SM00490">
    <property type="entry name" value="HELICc"/>
    <property type="match status" value="1"/>
</dbReference>
<dbReference type="HAMAP" id="MF_01821">
    <property type="entry name" value="Helicase_RapA"/>
    <property type="match status" value="1"/>
</dbReference>
<dbReference type="PANTHER" id="PTHR45766">
    <property type="entry name" value="DNA ANNEALING HELICASE AND ENDONUCLEASE ZRANB3 FAMILY MEMBER"/>
    <property type="match status" value="1"/>
</dbReference>
<dbReference type="STRING" id="497964.CfE428DRAFT_5917"/>
<dbReference type="InParanoid" id="B4DAH6"/>
<keyword evidence="4" id="KW-0067">ATP-binding</keyword>
<dbReference type="PANTHER" id="PTHR45766:SF6">
    <property type="entry name" value="SWI_SNF-RELATED MATRIX-ASSOCIATED ACTIN-DEPENDENT REGULATOR OF CHROMATIN SUBFAMILY A-LIKE PROTEIN 1"/>
    <property type="match status" value="1"/>
</dbReference>
<dbReference type="CDD" id="cd18793">
    <property type="entry name" value="SF2_C_SNF"/>
    <property type="match status" value="1"/>
</dbReference>
<reference evidence="11 12" key="1">
    <citation type="journal article" date="2011" name="J. Bacteriol.">
        <title>Genome sequence of Chthoniobacter flavus Ellin428, an aerobic heterotrophic soil bacterium.</title>
        <authorList>
            <person name="Kant R."/>
            <person name="van Passel M.W."/>
            <person name="Palva A."/>
            <person name="Lucas S."/>
            <person name="Lapidus A."/>
            <person name="Glavina Del Rio T."/>
            <person name="Dalin E."/>
            <person name="Tice H."/>
            <person name="Bruce D."/>
            <person name="Goodwin L."/>
            <person name="Pitluck S."/>
            <person name="Larimer F.W."/>
            <person name="Land M.L."/>
            <person name="Hauser L."/>
            <person name="Sangwan P."/>
            <person name="de Vos W.M."/>
            <person name="Janssen P.H."/>
            <person name="Smidt H."/>
        </authorList>
    </citation>
    <scope>NUCLEOTIDE SEQUENCE [LARGE SCALE GENOMIC DNA]</scope>
    <source>
        <strain evidence="11 12">Ellin428</strain>
    </source>
</reference>
<accession>B4DAH6</accession>
<dbReference type="GO" id="GO:0016817">
    <property type="term" value="F:hydrolase activity, acting on acid anhydrides"/>
    <property type="evidence" value="ECO:0007669"/>
    <property type="project" value="InterPro"/>
</dbReference>
<evidence type="ECO:0000313" key="11">
    <source>
        <dbReference type="EMBL" id="EDY16494.1"/>
    </source>
</evidence>
<gene>
    <name evidence="11" type="ORF">CfE428DRAFT_5917</name>
</gene>
<dbReference type="Pfam" id="PF00271">
    <property type="entry name" value="Helicase_C"/>
    <property type="match status" value="1"/>
</dbReference>
<dbReference type="Gene3D" id="3.30.360.80">
    <property type="match status" value="1"/>
</dbReference>